<evidence type="ECO:0008006" key="8">
    <source>
        <dbReference type="Google" id="ProtNLM"/>
    </source>
</evidence>
<evidence type="ECO:0000256" key="2">
    <source>
        <dbReference type="ARBA" id="ARBA00022452"/>
    </source>
</evidence>
<dbReference type="GO" id="GO:0009279">
    <property type="term" value="C:cell outer membrane"/>
    <property type="evidence" value="ECO:0007669"/>
    <property type="project" value="UniProtKB-SubCell"/>
</dbReference>
<dbReference type="PANTHER" id="PTHR30026">
    <property type="entry name" value="OUTER MEMBRANE PROTEIN TOLC"/>
    <property type="match status" value="1"/>
</dbReference>
<dbReference type="PANTHER" id="PTHR30026:SF20">
    <property type="entry name" value="OUTER MEMBRANE PROTEIN TOLC"/>
    <property type="match status" value="1"/>
</dbReference>
<keyword evidence="2" id="KW-1134">Transmembrane beta strand</keyword>
<evidence type="ECO:0000256" key="3">
    <source>
        <dbReference type="ARBA" id="ARBA00022692"/>
    </source>
</evidence>
<dbReference type="AlphaFoldDB" id="A0A2N5ZJ06"/>
<gene>
    <name evidence="6" type="ORF">C0601_04315</name>
</gene>
<dbReference type="EMBL" id="PKTG01000058">
    <property type="protein sequence ID" value="PLX18592.1"/>
    <property type="molecule type" value="Genomic_DNA"/>
</dbReference>
<dbReference type="Gene3D" id="1.20.1600.10">
    <property type="entry name" value="Outer membrane efflux proteins (OEP)"/>
    <property type="match status" value="1"/>
</dbReference>
<accession>A0A2N5ZJ06</accession>
<evidence type="ECO:0000256" key="5">
    <source>
        <dbReference type="ARBA" id="ARBA00023237"/>
    </source>
</evidence>
<comment type="caution">
    <text evidence="6">The sequence shown here is derived from an EMBL/GenBank/DDBJ whole genome shotgun (WGS) entry which is preliminary data.</text>
</comment>
<reference evidence="6 7" key="1">
    <citation type="submission" date="2017-11" db="EMBL/GenBank/DDBJ databases">
        <title>Genome-resolved metagenomics identifies genetic mobility, metabolic interactions, and unexpected diversity in perchlorate-reducing communities.</title>
        <authorList>
            <person name="Barnum T.P."/>
            <person name="Figueroa I.A."/>
            <person name="Carlstrom C.I."/>
            <person name="Lucas L.N."/>
            <person name="Engelbrektson A.L."/>
            <person name="Coates J.D."/>
        </authorList>
    </citation>
    <scope>NUCLEOTIDE SEQUENCE [LARGE SCALE GENOMIC DNA]</scope>
    <source>
        <strain evidence="6">BM706</strain>
    </source>
</reference>
<evidence type="ECO:0000313" key="6">
    <source>
        <dbReference type="EMBL" id="PLX18592.1"/>
    </source>
</evidence>
<comment type="subcellular location">
    <subcellularLocation>
        <location evidence="1">Cell outer membrane</location>
    </subcellularLocation>
</comment>
<keyword evidence="5" id="KW-0998">Cell outer membrane</keyword>
<dbReference type="InterPro" id="IPR051906">
    <property type="entry name" value="TolC-like"/>
</dbReference>
<name>A0A2N5ZJ06_MUIH1</name>
<dbReference type="SUPFAM" id="SSF56954">
    <property type="entry name" value="Outer membrane efflux proteins (OEP)"/>
    <property type="match status" value="1"/>
</dbReference>
<dbReference type="GO" id="GO:1990281">
    <property type="term" value="C:efflux pump complex"/>
    <property type="evidence" value="ECO:0007669"/>
    <property type="project" value="TreeGrafter"/>
</dbReference>
<protein>
    <recommendedName>
        <fullName evidence="8">TolC family protein</fullName>
    </recommendedName>
</protein>
<keyword evidence="3" id="KW-0812">Transmembrane</keyword>
<evidence type="ECO:0000256" key="4">
    <source>
        <dbReference type="ARBA" id="ARBA00023136"/>
    </source>
</evidence>
<dbReference type="Proteomes" id="UP000234857">
    <property type="component" value="Unassembled WGS sequence"/>
</dbReference>
<sequence>MKKFISILIVLLLSTIIFSNTKSELDLETLIKKVLNNNTTLKSSLENVNNAYAQIYGANAVFDPHWTIFTNVAEDNSPLTNSQKAFYKDGEYQEKTNSYGVNFSQNLENGINISSQISYQKKNENSLPSETKTATSSLDFKLEIPIVAGSGRVTTLNRKISQKMYKASLYDYERTVSGIILQSIVNFWKKNASEKTLEIVKRSENSMKQTKSDTIKLINAKQIPEAEINKIEAAIFQKDSERLYAETSLFQETQNLLEIMNLDIKTFDTIKLKDYSFVMKDKPEFSKDTLNETISIATENRRDLKASKLRLDAAKDNLKKIEDSRRENIMLSLQSGFKGLSEGEDAESLTKAWSDNKTEYSYSLSLIHTFSVRDNYNNSEYLKAITQKNLAQISYEQKIRTVEKEAAISLKEMVNAWKIYNSSKRSMEYSKNSLYAEKKKFNLGLSTILDVIDVEERHNQIERNVISNETQFISAFLKYLHTTGKLLERNKDKNGFRIDLSKYFITESFNEGK</sequence>
<keyword evidence="4" id="KW-0472">Membrane</keyword>
<proteinExistence type="predicted"/>
<organism evidence="6 7">
    <name type="scientific">Muiribacterium halophilum</name>
    <dbReference type="NCBI Taxonomy" id="2053465"/>
    <lineage>
        <taxon>Bacteria</taxon>
        <taxon>Candidatus Muiribacteriota</taxon>
        <taxon>Candidatus Muiribacteriia</taxon>
        <taxon>Candidatus Muiribacteriales</taxon>
        <taxon>Candidatus Muiribacteriaceae</taxon>
        <taxon>Candidatus Muiribacterium</taxon>
    </lineage>
</organism>
<dbReference type="GO" id="GO:0015288">
    <property type="term" value="F:porin activity"/>
    <property type="evidence" value="ECO:0007669"/>
    <property type="project" value="TreeGrafter"/>
</dbReference>
<evidence type="ECO:0000313" key="7">
    <source>
        <dbReference type="Proteomes" id="UP000234857"/>
    </source>
</evidence>
<dbReference type="GO" id="GO:0015562">
    <property type="term" value="F:efflux transmembrane transporter activity"/>
    <property type="evidence" value="ECO:0007669"/>
    <property type="project" value="InterPro"/>
</dbReference>
<evidence type="ECO:0000256" key="1">
    <source>
        <dbReference type="ARBA" id="ARBA00004442"/>
    </source>
</evidence>